<dbReference type="OrthoDB" id="9802444at2"/>
<comment type="caution">
    <text evidence="1">The sequence shown here is derived from an EMBL/GenBank/DDBJ whole genome shotgun (WGS) entry which is preliminary data.</text>
</comment>
<dbReference type="Gene3D" id="2.60.40.10">
    <property type="entry name" value="Immunoglobulins"/>
    <property type="match status" value="1"/>
</dbReference>
<dbReference type="EMBL" id="QURB01000008">
    <property type="protein sequence ID" value="RFC53579.1"/>
    <property type="molecule type" value="Genomic_DNA"/>
</dbReference>
<dbReference type="Proteomes" id="UP000257127">
    <property type="component" value="Unassembled WGS sequence"/>
</dbReference>
<organism evidence="1 2">
    <name type="scientific">Brumimicrobium aurantiacum</name>
    <dbReference type="NCBI Taxonomy" id="1737063"/>
    <lineage>
        <taxon>Bacteria</taxon>
        <taxon>Pseudomonadati</taxon>
        <taxon>Bacteroidota</taxon>
        <taxon>Flavobacteriia</taxon>
        <taxon>Flavobacteriales</taxon>
        <taxon>Crocinitomicaceae</taxon>
        <taxon>Brumimicrobium</taxon>
    </lineage>
</organism>
<name>A0A3E1EVJ8_9FLAO</name>
<dbReference type="InterPro" id="IPR017853">
    <property type="entry name" value="GH"/>
</dbReference>
<sequence length="720" mass="84112">MKVYFLLFFSLFLTALVIGQDNQLKTIDFKFMNQDQSKVAQNSRLELGVELPDSVLQMIRRYMAGRPNQRGGLNPFVSWDIDVKAIFMHKESGEKSESVGFWYHEMERNENANRWNYLQTDYQFRIRFAPEHIGEWSVKVFVKLQGEQVYISKRKSFNVFDSKYKGFVSLNERTQYLERDGRTIIPTGVNLPFPSNENNLMYDLDKTSTLDIAAWEEYETLVKDYVGKGGEYFRMLFHPSANDIEFEEVGYYQGRQNFAWEMDNIVAFCEENNALIQLNLMYHTYFMKLGDYHQFRYDFANHWYDENIWPYKDPSSPSGYSIILNSDTPSDMFLEELGMRYLKQKTRYIMARWGYSTSISMVELLCEPWHIDENPYADDRPYDEISETGDKARKAVYEYHKQISSYIKDSLNYNNHLLAAVGRNPSGKSAIYSHYTKEQPEFVDSTWFLEDIDVISISFYSRSPEKTIHSKKSSNNKFQNENSIAATINRLKEVYGKPVLFGESDHGDGTHMCSDYQGHKIDVMRYPFTGSIGHYIWAAFMKSDEVDPLPKSRDESESWPVIIETKDYFNSDRFISLINDKELLGRERAKFKGSDKYLVEHQYIIGDEKSKVEGYVYNRTFNVQTASASNDPSLENKCNTLPEGYVTPTEISWRPNRMKIEGLKPLTKYSIFFFGYANHSLLIQADLRTSLLGKLKLTHPLLVPNQQGAPLLWYQVERAN</sequence>
<gene>
    <name evidence="1" type="ORF">DXU93_12500</name>
</gene>
<dbReference type="InterPro" id="IPR013783">
    <property type="entry name" value="Ig-like_fold"/>
</dbReference>
<dbReference type="AlphaFoldDB" id="A0A3E1EVJ8"/>
<reference evidence="1 2" key="1">
    <citation type="submission" date="2018-08" db="EMBL/GenBank/DDBJ databases">
        <title>The draft genome squence of Brumimicrobium sp. N62.</title>
        <authorList>
            <person name="Du Z.-J."/>
            <person name="Luo H.-R."/>
        </authorList>
    </citation>
    <scope>NUCLEOTIDE SEQUENCE [LARGE SCALE GENOMIC DNA]</scope>
    <source>
        <strain evidence="1 2">N62</strain>
    </source>
</reference>
<evidence type="ECO:0000313" key="1">
    <source>
        <dbReference type="EMBL" id="RFC53579.1"/>
    </source>
</evidence>
<dbReference type="SUPFAM" id="SSF51445">
    <property type="entry name" value="(Trans)glycosidases"/>
    <property type="match status" value="1"/>
</dbReference>
<evidence type="ECO:0000313" key="2">
    <source>
        <dbReference type="Proteomes" id="UP000257127"/>
    </source>
</evidence>
<accession>A0A3E1EVJ8</accession>
<keyword evidence="2" id="KW-1185">Reference proteome</keyword>
<dbReference type="RefSeq" id="WP_116881638.1">
    <property type="nucleotide sequence ID" value="NZ_QURB01000008.1"/>
</dbReference>
<protein>
    <submittedName>
        <fullName evidence="1">DUF5060 domain-containing protein</fullName>
    </submittedName>
</protein>
<dbReference type="Gene3D" id="3.20.20.80">
    <property type="entry name" value="Glycosidases"/>
    <property type="match status" value="1"/>
</dbReference>
<proteinExistence type="predicted"/>